<evidence type="ECO:0000256" key="4">
    <source>
        <dbReference type="ARBA" id="ARBA00023136"/>
    </source>
</evidence>
<gene>
    <name evidence="8" type="ORF">IEQ34_009678</name>
</gene>
<reference evidence="8 9" key="1">
    <citation type="journal article" date="2021" name="Hortic Res">
        <title>Chromosome-scale assembly of the Dendrobium chrysotoxum genome enhances the understanding of orchid evolution.</title>
        <authorList>
            <person name="Zhang Y."/>
            <person name="Zhang G.Q."/>
            <person name="Zhang D."/>
            <person name="Liu X.D."/>
            <person name="Xu X.Y."/>
            <person name="Sun W.H."/>
            <person name="Yu X."/>
            <person name="Zhu X."/>
            <person name="Wang Z.W."/>
            <person name="Zhao X."/>
            <person name="Zhong W.Y."/>
            <person name="Chen H."/>
            <person name="Yin W.L."/>
            <person name="Huang T."/>
            <person name="Niu S.C."/>
            <person name="Liu Z.J."/>
        </authorList>
    </citation>
    <scope>NUCLEOTIDE SEQUENCE [LARGE SCALE GENOMIC DNA]</scope>
    <source>
        <strain evidence="8">Lindl</strain>
    </source>
</reference>
<accession>A0AAV7H274</accession>
<keyword evidence="3 6" id="KW-1133">Transmembrane helix</keyword>
<feature type="compositionally biased region" description="Pro residues" evidence="5">
    <location>
        <begin position="33"/>
        <end position="43"/>
    </location>
</feature>
<evidence type="ECO:0000256" key="6">
    <source>
        <dbReference type="SAM" id="Phobius"/>
    </source>
</evidence>
<dbReference type="Pfam" id="PF03168">
    <property type="entry name" value="LEA_2"/>
    <property type="match status" value="1"/>
</dbReference>
<feature type="transmembrane region" description="Helical" evidence="6">
    <location>
        <begin position="87"/>
        <end position="112"/>
    </location>
</feature>
<sequence>MADRVHPEPSPPSPSPSPSPSPPPQGEKLGMPPADPMPKPSPPSASFVIQLPKDQIYRIPPPENAYRFNFYTRRAAKRQRGSCRRCLFFLFILLSLLFIFLAATLGIVYLIFLPKLPSFSIESLSIHNINLSSSAAASPEVDLTIRSENSNKKNGIYYRDGGSIVIDYSGEVLCRGAWPSFHQGKRNVTIVQTALKGSGIRFADDLRGSLTAAVNRREIPLGINAELPLRMRFGAVKTWTITVKLQCAVTVNKLTADARIRNESCRAKVDVF</sequence>
<feature type="region of interest" description="Disordered" evidence="5">
    <location>
        <begin position="1"/>
        <end position="44"/>
    </location>
</feature>
<dbReference type="GO" id="GO:0098542">
    <property type="term" value="P:defense response to other organism"/>
    <property type="evidence" value="ECO:0007669"/>
    <property type="project" value="InterPro"/>
</dbReference>
<evidence type="ECO:0000259" key="7">
    <source>
        <dbReference type="Pfam" id="PF03168"/>
    </source>
</evidence>
<keyword evidence="9" id="KW-1185">Reference proteome</keyword>
<dbReference type="EMBL" id="JAGFBR010000009">
    <property type="protein sequence ID" value="KAH0462103.1"/>
    <property type="molecule type" value="Genomic_DNA"/>
</dbReference>
<dbReference type="PANTHER" id="PTHR31234:SF70">
    <property type="entry name" value="LATE EMBRYOGENESIS ABUNDANT PROTEIN LEA-2 SUBGROUP DOMAIN-CONTAINING PROTEIN"/>
    <property type="match status" value="1"/>
</dbReference>
<dbReference type="InterPro" id="IPR004864">
    <property type="entry name" value="LEA_2"/>
</dbReference>
<keyword evidence="2 6" id="KW-0812">Transmembrane</keyword>
<name>A0AAV7H274_DENCH</name>
<comment type="subcellular location">
    <subcellularLocation>
        <location evidence="1">Membrane</location>
        <topology evidence="1">Single-pass membrane protein</topology>
    </subcellularLocation>
</comment>
<feature type="domain" description="Late embryogenesis abundant protein LEA-2 subgroup" evidence="7">
    <location>
        <begin position="144"/>
        <end position="247"/>
    </location>
</feature>
<protein>
    <recommendedName>
        <fullName evidence="7">Late embryogenesis abundant protein LEA-2 subgroup domain-containing protein</fullName>
    </recommendedName>
</protein>
<evidence type="ECO:0000256" key="3">
    <source>
        <dbReference type="ARBA" id="ARBA00022989"/>
    </source>
</evidence>
<evidence type="ECO:0000256" key="5">
    <source>
        <dbReference type="SAM" id="MobiDB-lite"/>
    </source>
</evidence>
<dbReference type="InterPro" id="IPR044839">
    <property type="entry name" value="NDR1-like"/>
</dbReference>
<proteinExistence type="predicted"/>
<evidence type="ECO:0000256" key="1">
    <source>
        <dbReference type="ARBA" id="ARBA00004167"/>
    </source>
</evidence>
<dbReference type="GO" id="GO:0005886">
    <property type="term" value="C:plasma membrane"/>
    <property type="evidence" value="ECO:0007669"/>
    <property type="project" value="TreeGrafter"/>
</dbReference>
<dbReference type="PANTHER" id="PTHR31234">
    <property type="entry name" value="LATE EMBRYOGENESIS ABUNDANT (LEA) HYDROXYPROLINE-RICH GLYCOPROTEIN FAMILY"/>
    <property type="match status" value="1"/>
</dbReference>
<comment type="caution">
    <text evidence="8">The sequence shown here is derived from an EMBL/GenBank/DDBJ whole genome shotgun (WGS) entry which is preliminary data.</text>
</comment>
<dbReference type="AlphaFoldDB" id="A0AAV7H274"/>
<dbReference type="Proteomes" id="UP000775213">
    <property type="component" value="Unassembled WGS sequence"/>
</dbReference>
<evidence type="ECO:0000313" key="9">
    <source>
        <dbReference type="Proteomes" id="UP000775213"/>
    </source>
</evidence>
<organism evidence="8 9">
    <name type="scientific">Dendrobium chrysotoxum</name>
    <name type="common">Orchid</name>
    <dbReference type="NCBI Taxonomy" id="161865"/>
    <lineage>
        <taxon>Eukaryota</taxon>
        <taxon>Viridiplantae</taxon>
        <taxon>Streptophyta</taxon>
        <taxon>Embryophyta</taxon>
        <taxon>Tracheophyta</taxon>
        <taxon>Spermatophyta</taxon>
        <taxon>Magnoliopsida</taxon>
        <taxon>Liliopsida</taxon>
        <taxon>Asparagales</taxon>
        <taxon>Orchidaceae</taxon>
        <taxon>Epidendroideae</taxon>
        <taxon>Malaxideae</taxon>
        <taxon>Dendrobiinae</taxon>
        <taxon>Dendrobium</taxon>
    </lineage>
</organism>
<evidence type="ECO:0000256" key="2">
    <source>
        <dbReference type="ARBA" id="ARBA00022692"/>
    </source>
</evidence>
<feature type="compositionally biased region" description="Pro residues" evidence="5">
    <location>
        <begin position="8"/>
        <end position="25"/>
    </location>
</feature>
<evidence type="ECO:0000313" key="8">
    <source>
        <dbReference type="EMBL" id="KAH0462103.1"/>
    </source>
</evidence>
<keyword evidence="4 6" id="KW-0472">Membrane</keyword>